<keyword evidence="1" id="KW-0472">Membrane</keyword>
<dbReference type="Pfam" id="PF19617">
    <property type="entry name" value="DUF6122"/>
    <property type="match status" value="1"/>
</dbReference>
<dbReference type="AlphaFoldDB" id="A0A0R2UGV6"/>
<keyword evidence="1" id="KW-0812">Transmembrane</keyword>
<accession>A0A0R2UGV6</accession>
<dbReference type="EMBL" id="LICA01000050">
    <property type="protein sequence ID" value="KRO96611.1"/>
    <property type="molecule type" value="Genomic_DNA"/>
</dbReference>
<protein>
    <recommendedName>
        <fullName evidence="4">Metal-dependent hydrolase</fullName>
    </recommendedName>
</protein>
<feature type="transmembrane region" description="Helical" evidence="1">
    <location>
        <begin position="25"/>
        <end position="47"/>
    </location>
</feature>
<evidence type="ECO:0000256" key="1">
    <source>
        <dbReference type="SAM" id="Phobius"/>
    </source>
</evidence>
<evidence type="ECO:0000313" key="3">
    <source>
        <dbReference type="Proteomes" id="UP000051213"/>
    </source>
</evidence>
<feature type="transmembrane region" description="Helical" evidence="1">
    <location>
        <begin position="59"/>
        <end position="75"/>
    </location>
</feature>
<comment type="caution">
    <text evidence="2">The sequence shown here is derived from an EMBL/GenBank/DDBJ whole genome shotgun (WGS) entry which is preliminary data.</text>
</comment>
<organism evidence="2 3">
    <name type="scientific">SAR92 bacterium BACL26 MAG-121220-bin70</name>
    <dbReference type="NCBI Taxonomy" id="1655626"/>
    <lineage>
        <taxon>Bacteria</taxon>
        <taxon>Pseudomonadati</taxon>
        <taxon>Pseudomonadota</taxon>
        <taxon>Gammaproteobacteria</taxon>
        <taxon>Cellvibrionales</taxon>
        <taxon>Porticoccaceae</taxon>
        <taxon>SAR92 clade</taxon>
    </lineage>
</organism>
<evidence type="ECO:0000313" key="2">
    <source>
        <dbReference type="EMBL" id="KRO96611.1"/>
    </source>
</evidence>
<dbReference type="Proteomes" id="UP000051213">
    <property type="component" value="Unassembled WGS sequence"/>
</dbReference>
<dbReference type="InterPro" id="IPR046125">
    <property type="entry name" value="DUF6122"/>
</dbReference>
<proteinExistence type="predicted"/>
<evidence type="ECO:0008006" key="4">
    <source>
        <dbReference type="Google" id="ProtNLM"/>
    </source>
</evidence>
<sequence length="104" mass="11964">MFHLSLHFIVPALIAALFFRQRWQFAYLVMMATMLVDLDHLLAVPIYDASRCSIGFHPLHQAWFIALYAVLCFVPKTRLMGIGLMIHMVLDSIDCQVTNGIWIN</sequence>
<reference evidence="2 3" key="1">
    <citation type="submission" date="2015-10" db="EMBL/GenBank/DDBJ databases">
        <title>Metagenome-Assembled Genomes uncover a global brackish microbiome.</title>
        <authorList>
            <person name="Hugerth L.W."/>
            <person name="Larsson J."/>
            <person name="Alneberg J."/>
            <person name="Lindh M.V."/>
            <person name="Legrand C."/>
            <person name="Pinhassi J."/>
            <person name="Andersson A.F."/>
        </authorList>
    </citation>
    <scope>NUCLEOTIDE SEQUENCE [LARGE SCALE GENOMIC DNA]</scope>
    <source>
        <strain evidence="2">BACL26 MAG-121220-bin70</strain>
    </source>
</reference>
<gene>
    <name evidence="2" type="ORF">ABS24_09190</name>
</gene>
<name>A0A0R2UGV6_9GAMM</name>
<keyword evidence="1" id="KW-1133">Transmembrane helix</keyword>